<sequence>MALCAVLTGARSFTAIAEWARDAGRIRLRRLGMMRRAADEATFRRVLTRLDPAALQEAFGVWALTRARCSGGRRVYAIDGKSLRGARKKGAARAFLVAALDHATGTVAAQTAVDTKGSEITAARVLIGLLDLTGAVLTLDALHTNNATASQILAAGAHYVLTVKGNSRALFRMLKALPWARIPATTTTETSHGRRATRTIKVLDAPAWIEFIGAAQVAQLRRTVTRKGKKTVEVVYLVTSADARTASPETLATWANTHWSIENRLHWVRDVTFDEDRSQIHTGHAPQNMAALRNTAIAILRHAGWDNIAQALRHHARDIDRPIHALLQS</sequence>
<feature type="domain" description="Transposase IS4-like" evidence="1">
    <location>
        <begin position="71"/>
        <end position="297"/>
    </location>
</feature>
<dbReference type="SUPFAM" id="SSF53098">
    <property type="entry name" value="Ribonuclease H-like"/>
    <property type="match status" value="1"/>
</dbReference>
<name>A0ABP8Y2Y2_9MICO</name>
<evidence type="ECO:0000313" key="4">
    <source>
        <dbReference type="Proteomes" id="UP001500843"/>
    </source>
</evidence>
<gene>
    <name evidence="3" type="ORF">GCM10023198_48310</name>
</gene>
<proteinExistence type="predicted"/>
<dbReference type="InterPro" id="IPR032806">
    <property type="entry name" value="YbfD_N"/>
</dbReference>
<reference evidence="4" key="1">
    <citation type="journal article" date="2019" name="Int. J. Syst. Evol. Microbiol.">
        <title>The Global Catalogue of Microorganisms (GCM) 10K type strain sequencing project: providing services to taxonomists for standard genome sequencing and annotation.</title>
        <authorList>
            <consortium name="The Broad Institute Genomics Platform"/>
            <consortium name="The Broad Institute Genome Sequencing Center for Infectious Disease"/>
            <person name="Wu L."/>
            <person name="Ma J."/>
        </authorList>
    </citation>
    <scope>NUCLEOTIDE SEQUENCE [LARGE SCALE GENOMIC DNA]</scope>
    <source>
        <strain evidence="4">JCM 17975</strain>
    </source>
</reference>
<dbReference type="EMBL" id="BAABHM010000030">
    <property type="protein sequence ID" value="GAA4718949.1"/>
    <property type="molecule type" value="Genomic_DNA"/>
</dbReference>
<dbReference type="InterPro" id="IPR002559">
    <property type="entry name" value="Transposase_11"/>
</dbReference>
<keyword evidence="4" id="KW-1185">Reference proteome</keyword>
<comment type="caution">
    <text evidence="3">The sequence shown here is derived from an EMBL/GenBank/DDBJ whole genome shotgun (WGS) entry which is preliminary data.</text>
</comment>
<dbReference type="InterPro" id="IPR047647">
    <property type="entry name" value="ISAs1_transpos"/>
</dbReference>
<evidence type="ECO:0000259" key="1">
    <source>
        <dbReference type="Pfam" id="PF01609"/>
    </source>
</evidence>
<dbReference type="InterPro" id="IPR012337">
    <property type="entry name" value="RNaseH-like_sf"/>
</dbReference>
<evidence type="ECO:0000313" key="3">
    <source>
        <dbReference type="EMBL" id="GAA4718949.1"/>
    </source>
</evidence>
<feature type="domain" description="H repeat-associated protein N-terminal" evidence="2">
    <location>
        <begin position="2"/>
        <end position="63"/>
    </location>
</feature>
<dbReference type="InterPro" id="IPR051698">
    <property type="entry name" value="Transposase_11-like"/>
</dbReference>
<dbReference type="PANTHER" id="PTHR30298">
    <property type="entry name" value="H REPEAT-ASSOCIATED PREDICTED TRANSPOSASE"/>
    <property type="match status" value="1"/>
</dbReference>
<dbReference type="PANTHER" id="PTHR30298:SF0">
    <property type="entry name" value="PROTEIN YBFL-RELATED"/>
    <property type="match status" value="1"/>
</dbReference>
<protein>
    <submittedName>
        <fullName evidence="3">ISAs1-like element ISEc1 family transposase</fullName>
    </submittedName>
</protein>
<dbReference type="NCBIfam" id="NF033564">
    <property type="entry name" value="transpos_ISAs1"/>
    <property type="match status" value="1"/>
</dbReference>
<dbReference type="Pfam" id="PF13808">
    <property type="entry name" value="DDE_Tnp_1_assoc"/>
    <property type="match status" value="1"/>
</dbReference>
<evidence type="ECO:0000259" key="2">
    <source>
        <dbReference type="Pfam" id="PF13808"/>
    </source>
</evidence>
<accession>A0ABP8Y2Y2</accession>
<dbReference type="Proteomes" id="UP001500843">
    <property type="component" value="Unassembled WGS sequence"/>
</dbReference>
<organism evidence="3 4">
    <name type="scientific">Promicromonospora umidemergens</name>
    <dbReference type="NCBI Taxonomy" id="629679"/>
    <lineage>
        <taxon>Bacteria</taxon>
        <taxon>Bacillati</taxon>
        <taxon>Actinomycetota</taxon>
        <taxon>Actinomycetes</taxon>
        <taxon>Micrococcales</taxon>
        <taxon>Promicromonosporaceae</taxon>
        <taxon>Promicromonospora</taxon>
    </lineage>
</organism>
<dbReference type="Pfam" id="PF01609">
    <property type="entry name" value="DDE_Tnp_1"/>
    <property type="match status" value="1"/>
</dbReference>